<name>A0A3D9KHL7_9BACL</name>
<organism evidence="7 8">
    <name type="scientific">Cohnella phaseoli</name>
    <dbReference type="NCBI Taxonomy" id="456490"/>
    <lineage>
        <taxon>Bacteria</taxon>
        <taxon>Bacillati</taxon>
        <taxon>Bacillota</taxon>
        <taxon>Bacilli</taxon>
        <taxon>Bacillales</taxon>
        <taxon>Paenibacillaceae</taxon>
        <taxon>Cohnella</taxon>
    </lineage>
</organism>
<dbReference type="InterPro" id="IPR006139">
    <property type="entry name" value="D-isomer_2_OHA_DH_cat_dom"/>
</dbReference>
<dbReference type="PROSITE" id="PS00671">
    <property type="entry name" value="D_2_HYDROXYACID_DH_3"/>
    <property type="match status" value="1"/>
</dbReference>
<dbReference type="InterPro" id="IPR006140">
    <property type="entry name" value="D-isomer_DH_NAD-bd"/>
</dbReference>
<evidence type="ECO:0000256" key="4">
    <source>
        <dbReference type="RuleBase" id="RU003719"/>
    </source>
</evidence>
<dbReference type="Pfam" id="PF02826">
    <property type="entry name" value="2-Hacid_dh_C"/>
    <property type="match status" value="1"/>
</dbReference>
<dbReference type="InterPro" id="IPR029753">
    <property type="entry name" value="D-isomer_DH_CS"/>
</dbReference>
<dbReference type="InterPro" id="IPR050418">
    <property type="entry name" value="D-iso_2-hydroxyacid_DH_PdxB"/>
</dbReference>
<evidence type="ECO:0000313" key="8">
    <source>
        <dbReference type="Proteomes" id="UP000256977"/>
    </source>
</evidence>
<dbReference type="EMBL" id="QRDZ01000005">
    <property type="protein sequence ID" value="RED85007.1"/>
    <property type="molecule type" value="Genomic_DNA"/>
</dbReference>
<keyword evidence="8" id="KW-1185">Reference proteome</keyword>
<evidence type="ECO:0000259" key="5">
    <source>
        <dbReference type="Pfam" id="PF00389"/>
    </source>
</evidence>
<dbReference type="SUPFAM" id="SSF51735">
    <property type="entry name" value="NAD(P)-binding Rossmann-fold domains"/>
    <property type="match status" value="1"/>
</dbReference>
<dbReference type="OrthoDB" id="9805416at2"/>
<evidence type="ECO:0000256" key="2">
    <source>
        <dbReference type="ARBA" id="ARBA00023002"/>
    </source>
</evidence>
<dbReference type="SUPFAM" id="SSF52283">
    <property type="entry name" value="Formate/glycerate dehydrogenase catalytic domain-like"/>
    <property type="match status" value="1"/>
</dbReference>
<dbReference type="InterPro" id="IPR036291">
    <property type="entry name" value="NAD(P)-bd_dom_sf"/>
</dbReference>
<evidence type="ECO:0000256" key="3">
    <source>
        <dbReference type="ARBA" id="ARBA00023027"/>
    </source>
</evidence>
<dbReference type="CDD" id="cd12162">
    <property type="entry name" value="2-Hacid_dh_4"/>
    <property type="match status" value="1"/>
</dbReference>
<evidence type="ECO:0000256" key="1">
    <source>
        <dbReference type="ARBA" id="ARBA00005854"/>
    </source>
</evidence>
<reference evidence="7 8" key="1">
    <citation type="submission" date="2018-07" db="EMBL/GenBank/DDBJ databases">
        <title>Genomic Encyclopedia of Type Strains, Phase III (KMG-III): the genomes of soil and plant-associated and newly described type strains.</title>
        <authorList>
            <person name="Whitman W."/>
        </authorList>
    </citation>
    <scope>NUCLEOTIDE SEQUENCE [LARGE SCALE GENOMIC DNA]</scope>
    <source>
        <strain evidence="7 8">CECT 7287</strain>
    </source>
</reference>
<dbReference type="Proteomes" id="UP000256977">
    <property type="component" value="Unassembled WGS sequence"/>
</dbReference>
<comment type="caution">
    <text evidence="7">The sequence shown here is derived from an EMBL/GenBank/DDBJ whole genome shotgun (WGS) entry which is preliminary data.</text>
</comment>
<dbReference type="AlphaFoldDB" id="A0A3D9KHL7"/>
<evidence type="ECO:0000259" key="6">
    <source>
        <dbReference type="Pfam" id="PF02826"/>
    </source>
</evidence>
<dbReference type="PANTHER" id="PTHR43761:SF1">
    <property type="entry name" value="D-ISOMER SPECIFIC 2-HYDROXYACID DEHYDROGENASE CATALYTIC DOMAIN-CONTAINING PROTEIN-RELATED"/>
    <property type="match status" value="1"/>
</dbReference>
<proteinExistence type="inferred from homology"/>
<dbReference type="Pfam" id="PF00389">
    <property type="entry name" value="2-Hacid_dh"/>
    <property type="match status" value="1"/>
</dbReference>
<dbReference type="PANTHER" id="PTHR43761">
    <property type="entry name" value="D-ISOMER SPECIFIC 2-HYDROXYACID DEHYDROGENASE FAMILY PROTEIN (AFU_ORTHOLOGUE AFUA_1G13630)"/>
    <property type="match status" value="1"/>
</dbReference>
<gene>
    <name evidence="7" type="ORF">DFP98_10511</name>
</gene>
<keyword evidence="2 4" id="KW-0560">Oxidoreductase</keyword>
<dbReference type="Gene3D" id="3.40.50.720">
    <property type="entry name" value="NAD(P)-binding Rossmann-like Domain"/>
    <property type="match status" value="2"/>
</dbReference>
<sequence length="319" mass="34822">MRIVVLDGYLLNPGDLSWTELERLGELVVYDRTPVELIVERAEGAQIVLTNKTPLRAETIGKLPELRYIGLIATGYDNVDVQAARERGITVTNVPAYSSASVAQLVLALLLELCHRVGLHSDAVRDGEWAKSPDFSFRKTPLIELEGRTMGIVGLGDIGRRVAKLALAFGMKVVTVSRTKRQLTGELAEVTYVELDELFAESDVISLHCPLTEETKGMIRRESLAAMKRTAFLINTGRGGLVVEEELADALRRGVIAGAGLDVLSKEPPPADHPLVGAPNCLITPHIAWSTQEARLSLMQGIARNVERYLAGEPENIVN</sequence>
<feature type="domain" description="D-isomer specific 2-hydroxyacid dehydrogenase catalytic" evidence="5">
    <location>
        <begin position="20"/>
        <end position="319"/>
    </location>
</feature>
<dbReference type="RefSeq" id="WP_116060026.1">
    <property type="nucleotide sequence ID" value="NZ_QRDZ01000005.1"/>
</dbReference>
<protein>
    <submittedName>
        <fullName evidence="7">Glycerate dehydrogenase</fullName>
    </submittedName>
</protein>
<evidence type="ECO:0000313" key="7">
    <source>
        <dbReference type="EMBL" id="RED85007.1"/>
    </source>
</evidence>
<feature type="domain" description="D-isomer specific 2-hydroxyacid dehydrogenase NAD-binding" evidence="6">
    <location>
        <begin position="107"/>
        <end position="288"/>
    </location>
</feature>
<dbReference type="GO" id="GO:0016616">
    <property type="term" value="F:oxidoreductase activity, acting on the CH-OH group of donors, NAD or NADP as acceptor"/>
    <property type="evidence" value="ECO:0007669"/>
    <property type="project" value="InterPro"/>
</dbReference>
<comment type="similarity">
    <text evidence="1 4">Belongs to the D-isomer specific 2-hydroxyacid dehydrogenase family.</text>
</comment>
<dbReference type="FunFam" id="3.40.50.720:FF:000203">
    <property type="entry name" value="D-3-phosphoglycerate dehydrogenase (SerA)"/>
    <property type="match status" value="1"/>
</dbReference>
<accession>A0A3D9KHL7</accession>
<keyword evidence="3" id="KW-0520">NAD</keyword>
<dbReference type="GO" id="GO:0051287">
    <property type="term" value="F:NAD binding"/>
    <property type="evidence" value="ECO:0007669"/>
    <property type="project" value="InterPro"/>
</dbReference>